<sequence>MSSVPDTEKMLADLIRRTAEVDRRLEQLPEEDEPPRDASREDWAANDRGPTFELGPASIPLRLEYLGSDHRATLRDITVLKYGYEGVRGTVYAHCHLRGERRTFLFSRITKAIDPADDSPIPELGPWLDNKYRLSDVGLAEHSIDQHEDALLTLFYVAKADGIFRAPEKAVVQRFLTSNGLSAGTADVVTASMTKWETPSAIAFGKCLGRLAVKPAAYRQQVKLAAEAMVESDKTVHPKETNALKRLRSEVSSD</sequence>
<feature type="compositionally biased region" description="Basic and acidic residues" evidence="1">
    <location>
        <begin position="35"/>
        <end position="45"/>
    </location>
</feature>
<evidence type="ECO:0000313" key="3">
    <source>
        <dbReference type="EMBL" id="TAA18211.1"/>
    </source>
</evidence>
<dbReference type="InterPro" id="IPR007791">
    <property type="entry name" value="DjlA_N"/>
</dbReference>
<dbReference type="Gene3D" id="1.10.3680.10">
    <property type="entry name" value="TerB-like"/>
    <property type="match status" value="1"/>
</dbReference>
<proteinExistence type="predicted"/>
<accession>A0ABY1WB53</accession>
<feature type="region of interest" description="Disordered" evidence="1">
    <location>
        <begin position="22"/>
        <end position="51"/>
    </location>
</feature>
<reference evidence="3 4" key="1">
    <citation type="submission" date="2019-02" db="EMBL/GenBank/DDBJ databases">
        <title>WGS of Pseudoxanthomonas species novum from clinical isolates.</title>
        <authorList>
            <person name="Bernier A.-M."/>
            <person name="Bernard K."/>
            <person name="Vachon A."/>
        </authorList>
    </citation>
    <scope>NUCLEOTIDE SEQUENCE [LARGE SCALE GENOMIC DNA]</scope>
    <source>
        <strain evidence="4">NML 170316</strain>
    </source>
</reference>
<evidence type="ECO:0000256" key="1">
    <source>
        <dbReference type="SAM" id="MobiDB-lite"/>
    </source>
</evidence>
<dbReference type="RefSeq" id="WP_130532631.1">
    <property type="nucleotide sequence ID" value="NZ_SHME01000004.1"/>
</dbReference>
<gene>
    <name evidence="3" type="ORF">EA658_13770</name>
</gene>
<dbReference type="InterPro" id="IPR029024">
    <property type="entry name" value="TerB-like"/>
</dbReference>
<evidence type="ECO:0000259" key="2">
    <source>
        <dbReference type="Pfam" id="PF05099"/>
    </source>
</evidence>
<dbReference type="EMBL" id="SHME01000004">
    <property type="protein sequence ID" value="TAA18211.1"/>
    <property type="molecule type" value="Genomic_DNA"/>
</dbReference>
<evidence type="ECO:0000313" key="4">
    <source>
        <dbReference type="Proteomes" id="UP000293089"/>
    </source>
</evidence>
<dbReference type="SUPFAM" id="SSF158682">
    <property type="entry name" value="TerB-like"/>
    <property type="match status" value="1"/>
</dbReference>
<keyword evidence="4" id="KW-1185">Reference proteome</keyword>
<feature type="domain" description="Co-chaperone DjlA N-terminal" evidence="2">
    <location>
        <begin position="152"/>
        <end position="248"/>
    </location>
</feature>
<protein>
    <recommendedName>
        <fullName evidence="2">Co-chaperone DjlA N-terminal domain-containing protein</fullName>
    </recommendedName>
</protein>
<dbReference type="Proteomes" id="UP000293089">
    <property type="component" value="Unassembled WGS sequence"/>
</dbReference>
<name>A0ABY1WB53_9GAMM</name>
<comment type="caution">
    <text evidence="3">The sequence shown here is derived from an EMBL/GenBank/DDBJ whole genome shotgun (WGS) entry which is preliminary data.</text>
</comment>
<dbReference type="CDD" id="cd07177">
    <property type="entry name" value="terB_like"/>
    <property type="match status" value="1"/>
</dbReference>
<organism evidence="3 4">
    <name type="scientific">Pseudoxanthomonas winnipegensis</name>
    <dbReference type="NCBI Taxonomy" id="2480810"/>
    <lineage>
        <taxon>Bacteria</taxon>
        <taxon>Pseudomonadati</taxon>
        <taxon>Pseudomonadota</taxon>
        <taxon>Gammaproteobacteria</taxon>
        <taxon>Lysobacterales</taxon>
        <taxon>Lysobacteraceae</taxon>
        <taxon>Pseudoxanthomonas</taxon>
    </lineage>
</organism>
<dbReference type="Pfam" id="PF05099">
    <property type="entry name" value="TerB"/>
    <property type="match status" value="1"/>
</dbReference>